<name>A0A257LUA2_UNCW3</name>
<dbReference type="InterPro" id="IPR014729">
    <property type="entry name" value="Rossmann-like_a/b/a_fold"/>
</dbReference>
<dbReference type="AlphaFoldDB" id="A0A257LUA2"/>
<organism evidence="2 3">
    <name type="scientific">candidate division WOR-3 bacterium 4484_18</name>
    <dbReference type="NCBI Taxonomy" id="2020626"/>
    <lineage>
        <taxon>Bacteria</taxon>
        <taxon>Bacteria division WOR-3</taxon>
    </lineage>
</organism>
<accession>A0A257LUA2</accession>
<dbReference type="InterPro" id="IPR051599">
    <property type="entry name" value="Cell_Envelope_Assoc"/>
</dbReference>
<dbReference type="Gene3D" id="3.40.50.620">
    <property type="entry name" value="HUPs"/>
    <property type="match status" value="1"/>
</dbReference>
<evidence type="ECO:0000259" key="1">
    <source>
        <dbReference type="Pfam" id="PF02698"/>
    </source>
</evidence>
<dbReference type="Pfam" id="PF02698">
    <property type="entry name" value="DUF218"/>
    <property type="match status" value="1"/>
</dbReference>
<feature type="domain" description="DUF218" evidence="1">
    <location>
        <begin position="4"/>
        <end position="137"/>
    </location>
</feature>
<reference evidence="3" key="1">
    <citation type="submission" date="2017-07" db="EMBL/GenBank/DDBJ databases">
        <title>Novel pathways for hydrocarbon cycling and metabolic interdependencies in hydrothermal sediment communities.</title>
        <authorList>
            <person name="Dombrowski N."/>
            <person name="Seitz K."/>
            <person name="Teske A."/>
            <person name="Baker B."/>
        </authorList>
    </citation>
    <scope>NUCLEOTIDE SEQUENCE [LARGE SCALE GENOMIC DNA]</scope>
</reference>
<dbReference type="CDD" id="cd06259">
    <property type="entry name" value="YdcF-like"/>
    <property type="match status" value="1"/>
</dbReference>
<gene>
    <name evidence="2" type="ORF">CGW93_01850</name>
</gene>
<dbReference type="InterPro" id="IPR003848">
    <property type="entry name" value="DUF218"/>
</dbReference>
<proteinExistence type="predicted"/>
<dbReference type="PANTHER" id="PTHR30336:SF20">
    <property type="entry name" value="DUF218 DOMAIN-CONTAINING PROTEIN"/>
    <property type="match status" value="1"/>
</dbReference>
<comment type="caution">
    <text evidence="2">The sequence shown here is derived from an EMBL/GenBank/DDBJ whole genome shotgun (WGS) entry which is preliminary data.</text>
</comment>
<sequence>MKVDVLIVPGGGIDKYGRLKPTSLQRVDKAVELFKEGVTEYVIFSGAWSFMYTYKPPVTEARAMQEYAITNGIPYDKILLDEESRDTIGNAYFPKVRIIKPRGWRNVMVVTSEFHLKRTQYVFEKVFGPDYNLKFIAVTSALPQDMFTHIINIEKNNLELTRQKIGEIPAGDDKAIGEFLFTKHPAYAKYMRIKRAILIRMLRHNHQTF</sequence>
<dbReference type="Proteomes" id="UP000216312">
    <property type="component" value="Unassembled WGS sequence"/>
</dbReference>
<dbReference type="EMBL" id="NMUJ01000014">
    <property type="protein sequence ID" value="OYV03245.1"/>
    <property type="molecule type" value="Genomic_DNA"/>
</dbReference>
<dbReference type="PANTHER" id="PTHR30336">
    <property type="entry name" value="INNER MEMBRANE PROTEIN, PROBABLE PERMEASE"/>
    <property type="match status" value="1"/>
</dbReference>
<evidence type="ECO:0000313" key="2">
    <source>
        <dbReference type="EMBL" id="OYV03245.1"/>
    </source>
</evidence>
<evidence type="ECO:0000313" key="3">
    <source>
        <dbReference type="Proteomes" id="UP000216312"/>
    </source>
</evidence>
<dbReference type="GO" id="GO:0005886">
    <property type="term" value="C:plasma membrane"/>
    <property type="evidence" value="ECO:0007669"/>
    <property type="project" value="TreeGrafter"/>
</dbReference>
<protein>
    <recommendedName>
        <fullName evidence="1">DUF218 domain-containing protein</fullName>
    </recommendedName>
</protein>